<dbReference type="PANTHER" id="PTHR42896">
    <property type="entry name" value="XYLULOSE-1,5-BISPHOSPHATE (XUBP) PHOSPHATASE"/>
    <property type="match status" value="1"/>
</dbReference>
<evidence type="ECO:0000313" key="2">
    <source>
        <dbReference type="Proteomes" id="UP001143307"/>
    </source>
</evidence>
<dbReference type="InterPro" id="IPR036412">
    <property type="entry name" value="HAD-like_sf"/>
</dbReference>
<keyword evidence="1" id="KW-0378">Hydrolase</keyword>
<dbReference type="RefSeq" id="WP_279253763.1">
    <property type="nucleotide sequence ID" value="NZ_SHNP01000006.1"/>
</dbReference>
<dbReference type="InterPro" id="IPR006439">
    <property type="entry name" value="HAD-SF_hydro_IA"/>
</dbReference>
<dbReference type="PRINTS" id="PR00413">
    <property type="entry name" value="HADHALOGNASE"/>
</dbReference>
<evidence type="ECO:0000313" key="1">
    <source>
        <dbReference type="EMBL" id="MCX2975102.1"/>
    </source>
</evidence>
<dbReference type="Proteomes" id="UP001143307">
    <property type="component" value="Unassembled WGS sequence"/>
</dbReference>
<dbReference type="EMBL" id="SHNP01000006">
    <property type="protein sequence ID" value="MCX2975102.1"/>
    <property type="molecule type" value="Genomic_DNA"/>
</dbReference>
<keyword evidence="2" id="KW-1185">Reference proteome</keyword>
<comment type="caution">
    <text evidence="1">The sequence shown here is derived from an EMBL/GenBank/DDBJ whole genome shotgun (WGS) entry which is preliminary data.</text>
</comment>
<reference evidence="1" key="1">
    <citation type="submission" date="2019-02" db="EMBL/GenBank/DDBJ databases">
        <authorList>
            <person name="Li S.-H."/>
        </authorList>
    </citation>
    <scope>NUCLEOTIDE SEQUENCE</scope>
    <source>
        <strain evidence="1">IMCC8485</strain>
    </source>
</reference>
<organism evidence="1 2">
    <name type="scientific">Candidatus Seongchinamella marina</name>
    <dbReference type="NCBI Taxonomy" id="2518990"/>
    <lineage>
        <taxon>Bacteria</taxon>
        <taxon>Pseudomonadati</taxon>
        <taxon>Pseudomonadota</taxon>
        <taxon>Gammaproteobacteria</taxon>
        <taxon>Cellvibrionales</taxon>
        <taxon>Halieaceae</taxon>
        <taxon>Seongchinamella</taxon>
    </lineage>
</organism>
<dbReference type="SUPFAM" id="SSF56784">
    <property type="entry name" value="HAD-like"/>
    <property type="match status" value="1"/>
</dbReference>
<dbReference type="Pfam" id="PF13419">
    <property type="entry name" value="HAD_2"/>
    <property type="match status" value="1"/>
</dbReference>
<accession>A0ABT3SYM5</accession>
<dbReference type="InterPro" id="IPR041492">
    <property type="entry name" value="HAD_2"/>
</dbReference>
<dbReference type="Gene3D" id="3.40.50.1000">
    <property type="entry name" value="HAD superfamily/HAD-like"/>
    <property type="match status" value="1"/>
</dbReference>
<dbReference type="InterPro" id="IPR044999">
    <property type="entry name" value="CbbY-like"/>
</dbReference>
<name>A0ABT3SYM5_9GAMM</name>
<dbReference type="NCBIfam" id="TIGR01509">
    <property type="entry name" value="HAD-SF-IA-v3"/>
    <property type="match status" value="1"/>
</dbReference>
<dbReference type="PANTHER" id="PTHR42896:SF2">
    <property type="entry name" value="CBBY-LIKE PROTEIN"/>
    <property type="match status" value="1"/>
</dbReference>
<gene>
    <name evidence="1" type="ORF">EYC87_16060</name>
</gene>
<dbReference type="InterPro" id="IPR023214">
    <property type="entry name" value="HAD_sf"/>
</dbReference>
<proteinExistence type="predicted"/>
<protein>
    <submittedName>
        <fullName evidence="1">HAD family hydrolase</fullName>
    </submittedName>
</protein>
<dbReference type="GO" id="GO:0016787">
    <property type="term" value="F:hydrolase activity"/>
    <property type="evidence" value="ECO:0007669"/>
    <property type="project" value="UniProtKB-KW"/>
</dbReference>
<dbReference type="InterPro" id="IPR023198">
    <property type="entry name" value="PGP-like_dom2"/>
</dbReference>
<dbReference type="Gene3D" id="1.10.150.240">
    <property type="entry name" value="Putative phosphatase, domain 2"/>
    <property type="match status" value="1"/>
</dbReference>
<sequence length="226" mass="24571">MKPKAILLGSIGVVAETSDIQRRAYNTAFKEAGLDWVWEVPVYKDLLLQNGGRDRLSRLGQKANIGLSEDAVVAIHARKTELACDEIEKLGVPLREGVDDLLVRAKKSALFLAFVTTTYRRNIDAILRGSQPQIGLADFNLVLCTEDVTKTKPDPEVYELVLKRLGLSANECLAIEDSETSLAAAKSAGIPTLATPGAFTAEQDFSSADWVYPSVAAFIDSGEIQF</sequence>